<evidence type="ECO:0000313" key="5">
    <source>
        <dbReference type="EMBL" id="RDH41754.1"/>
    </source>
</evidence>
<feature type="region of interest" description="Disordered" evidence="1">
    <location>
        <begin position="130"/>
        <end position="151"/>
    </location>
</feature>
<keyword evidence="6" id="KW-1185">Reference proteome</keyword>
<dbReference type="Pfam" id="PF05119">
    <property type="entry name" value="Terminase_4"/>
    <property type="match status" value="1"/>
</dbReference>
<evidence type="ECO:0000313" key="4">
    <source>
        <dbReference type="EMBL" id="RDH41695.1"/>
    </source>
</evidence>
<protein>
    <submittedName>
        <fullName evidence="3">Phage terminase small subunit P27 family</fullName>
    </submittedName>
</protein>
<evidence type="ECO:0000313" key="6">
    <source>
        <dbReference type="Proteomes" id="UP000257039"/>
    </source>
</evidence>
<accession>A0A4P9VIZ2</accession>
<feature type="compositionally biased region" description="Basic and acidic residues" evidence="1">
    <location>
        <begin position="142"/>
        <end position="151"/>
    </location>
</feature>
<evidence type="ECO:0000313" key="2">
    <source>
        <dbReference type="EMBL" id="RDH41605.1"/>
    </source>
</evidence>
<comment type="caution">
    <text evidence="3">The sequence shown here is derived from an EMBL/GenBank/DDBJ whole genome shotgun (WGS) entry which is preliminary data.</text>
</comment>
<dbReference type="EMBL" id="NDXW01000006">
    <property type="protein sequence ID" value="RDH41605.1"/>
    <property type="molecule type" value="Genomic_DNA"/>
</dbReference>
<proteinExistence type="predicted"/>
<evidence type="ECO:0000313" key="3">
    <source>
        <dbReference type="EMBL" id="RDH41672.1"/>
    </source>
</evidence>
<dbReference type="EMBL" id="NDXW01000004">
    <property type="protein sequence ID" value="RDH41754.1"/>
    <property type="molecule type" value="Genomic_DNA"/>
</dbReference>
<dbReference type="InterPro" id="IPR006448">
    <property type="entry name" value="Phage_term_ssu_P27"/>
</dbReference>
<feature type="compositionally biased region" description="Basic residues" evidence="1">
    <location>
        <begin position="1"/>
        <end position="13"/>
    </location>
</feature>
<organism evidence="3 6">
    <name type="scientific">Zooshikella ganghwensis</name>
    <dbReference type="NCBI Taxonomy" id="202772"/>
    <lineage>
        <taxon>Bacteria</taxon>
        <taxon>Pseudomonadati</taxon>
        <taxon>Pseudomonadota</taxon>
        <taxon>Gammaproteobacteria</taxon>
        <taxon>Oceanospirillales</taxon>
        <taxon>Zooshikellaceae</taxon>
        <taxon>Zooshikella</taxon>
    </lineage>
</organism>
<dbReference type="RefSeq" id="WP_094789658.1">
    <property type="nucleotide sequence ID" value="NZ_NDXW01000004.1"/>
</dbReference>
<evidence type="ECO:0000256" key="1">
    <source>
        <dbReference type="SAM" id="MobiDB-lite"/>
    </source>
</evidence>
<dbReference type="NCBIfam" id="TIGR01558">
    <property type="entry name" value="sm_term_P27"/>
    <property type="match status" value="1"/>
</dbReference>
<dbReference type="EMBL" id="NDXW01000004">
    <property type="protein sequence ID" value="RDH41695.1"/>
    <property type="molecule type" value="Genomic_DNA"/>
</dbReference>
<dbReference type="Proteomes" id="UP000257039">
    <property type="component" value="Unassembled WGS sequence"/>
</dbReference>
<reference evidence="3 6" key="1">
    <citation type="submission" date="2017-04" db="EMBL/GenBank/DDBJ databases">
        <title>Draft genome sequence of Zooshikella ganghwensis VG4 isolated from Red Sea sediments.</title>
        <authorList>
            <person name="Rehman Z."/>
            <person name="Alam I."/>
            <person name="Kamau A."/>
            <person name="Bajic V."/>
            <person name="Leiknes T."/>
        </authorList>
    </citation>
    <scope>NUCLEOTIDE SEQUENCE [LARGE SCALE GENOMIC DNA]</scope>
    <source>
        <strain evidence="3 6">VG4</strain>
    </source>
</reference>
<dbReference type="EMBL" id="NDXW01000005">
    <property type="protein sequence ID" value="RDH41672.1"/>
    <property type="molecule type" value="Genomic_DNA"/>
</dbReference>
<feature type="region of interest" description="Disordered" evidence="1">
    <location>
        <begin position="1"/>
        <end position="33"/>
    </location>
</feature>
<dbReference type="AlphaFoldDB" id="A0A4P9VIZ2"/>
<sequence length="151" mass="17189">MARGRKRKPRAHKLLAGNPGKRPINHAEPQYNAPKEYESPKWLDFTAQRMWNELAPKLVATGVLKETDLHNLEVFCKAYSRWRLAEDEIKKYGITVLDNNNSLKKNPACTVANESLKQLDSFGAKLGLDPSNRTRLMGNTPDQKKNAFNEL</sequence>
<name>A0A4P9VIZ2_9GAMM</name>
<gene>
    <name evidence="4" type="ORF">B9G39_26920</name>
    <name evidence="5" type="ORF">B9G39_27225</name>
    <name evidence="3" type="ORF">B9G39_27380</name>
    <name evidence="2" type="ORF">B9G39_27465</name>
</gene>